<evidence type="ECO:0000259" key="1">
    <source>
        <dbReference type="Pfam" id="PF21796"/>
    </source>
</evidence>
<dbReference type="EMBL" id="MU091454">
    <property type="protein sequence ID" value="KAF7846979.1"/>
    <property type="molecule type" value="Genomic_DNA"/>
</dbReference>
<protein>
    <recommendedName>
        <fullName evidence="1">Chromatin assembly factor 1 subunit Cac1-like C-terminal domain-containing protein</fullName>
    </recommendedName>
</protein>
<accession>A0A8T0CLR7</accession>
<dbReference type="OrthoDB" id="440676at2759"/>
<keyword evidence="3" id="KW-1185">Reference proteome</keyword>
<evidence type="ECO:0000313" key="2">
    <source>
        <dbReference type="EMBL" id="KAF7846979.1"/>
    </source>
</evidence>
<dbReference type="PANTHER" id="PTHR15272">
    <property type="entry name" value="CHROMATIN ASSEMBLY FACTOR 1 SUBUNIT A CAF-1 SUBUNIT A"/>
    <property type="match status" value="1"/>
</dbReference>
<gene>
    <name evidence="2" type="ORF">BT93_L3517</name>
</gene>
<dbReference type="AlphaFoldDB" id="A0A8T0CLR7"/>
<evidence type="ECO:0000313" key="3">
    <source>
        <dbReference type="Proteomes" id="UP000806378"/>
    </source>
</evidence>
<dbReference type="Proteomes" id="UP000806378">
    <property type="component" value="Unassembled WGS sequence"/>
</dbReference>
<proteinExistence type="predicted"/>
<sequence>METDILVEGITSSSGQDSEHAVSSALLQQQKHLHNVTEHALRKNQPFIITNFYHEKSTKQMAGEVSAAQKLEQLCLEALSMLVFPGAKLPICLADNSLNEDEEDCPANSKSCSTPVMHADVPDSELPTIVSTIQSCPQGINKVVDSLQQKLPAISKTLLRNKVREISDFVDNRWQVKKEILDKLGLSDSPEGSGGRAKSIAAFFSKRCLPPAGRSVNADEIL</sequence>
<dbReference type="GO" id="GO:0005634">
    <property type="term" value="C:nucleus"/>
    <property type="evidence" value="ECO:0007669"/>
    <property type="project" value="TreeGrafter"/>
</dbReference>
<dbReference type="Gramene" id="rna-gnl|WGS:JABURB|Cocit.L3517.1">
    <property type="protein sequence ID" value="cds-KAF7846979.1"/>
    <property type="gene ID" value="gene-BT93_L3517"/>
</dbReference>
<dbReference type="PANTHER" id="PTHR15272:SF0">
    <property type="entry name" value="CHROMATIN ASSEMBLY FACTOR 1 SUBUNIT A"/>
    <property type="match status" value="1"/>
</dbReference>
<dbReference type="GO" id="GO:0033186">
    <property type="term" value="C:CAF-1 complex"/>
    <property type="evidence" value="ECO:0007669"/>
    <property type="project" value="TreeGrafter"/>
</dbReference>
<organism evidence="2 3">
    <name type="scientific">Corymbia citriodora subsp. variegata</name>
    <dbReference type="NCBI Taxonomy" id="360336"/>
    <lineage>
        <taxon>Eukaryota</taxon>
        <taxon>Viridiplantae</taxon>
        <taxon>Streptophyta</taxon>
        <taxon>Embryophyta</taxon>
        <taxon>Tracheophyta</taxon>
        <taxon>Spermatophyta</taxon>
        <taxon>Magnoliopsida</taxon>
        <taxon>eudicotyledons</taxon>
        <taxon>Gunneridae</taxon>
        <taxon>Pentapetalae</taxon>
        <taxon>rosids</taxon>
        <taxon>malvids</taxon>
        <taxon>Myrtales</taxon>
        <taxon>Myrtaceae</taxon>
        <taxon>Myrtoideae</taxon>
        <taxon>Eucalypteae</taxon>
        <taxon>Corymbia</taxon>
    </lineage>
</organism>
<name>A0A8T0CLR7_CORYI</name>
<dbReference type="GO" id="GO:0006334">
    <property type="term" value="P:nucleosome assembly"/>
    <property type="evidence" value="ECO:0007669"/>
    <property type="project" value="TreeGrafter"/>
</dbReference>
<dbReference type="Pfam" id="PF21796">
    <property type="entry name" value="Cac1_C"/>
    <property type="match status" value="1"/>
</dbReference>
<feature type="domain" description="Chromatin assembly factor 1 subunit Cac1-like C-terminal" evidence="1">
    <location>
        <begin position="126"/>
        <end position="176"/>
    </location>
</feature>
<reference evidence="2" key="1">
    <citation type="submission" date="2020-05" db="EMBL/GenBank/DDBJ databases">
        <title>WGS assembly of Corymbia citriodora subspecies variegata.</title>
        <authorList>
            <person name="Barry K."/>
            <person name="Hundley H."/>
            <person name="Shu S."/>
            <person name="Jenkins J."/>
            <person name="Grimwood J."/>
            <person name="Baten A."/>
        </authorList>
    </citation>
    <scope>NUCLEOTIDE SEQUENCE</scope>
    <source>
        <strain evidence="2">CV2-018</strain>
    </source>
</reference>
<comment type="caution">
    <text evidence="2">The sequence shown here is derived from an EMBL/GenBank/DDBJ whole genome shotgun (WGS) entry which is preliminary data.</text>
</comment>
<dbReference type="InterPro" id="IPR048800">
    <property type="entry name" value="Cac1-like_C"/>
</dbReference>